<evidence type="ECO:0000313" key="2">
    <source>
        <dbReference type="EMBL" id="KAK9152765.1"/>
    </source>
</evidence>
<evidence type="ECO:0000256" key="1">
    <source>
        <dbReference type="SAM" id="MobiDB-lite"/>
    </source>
</evidence>
<accession>A0AAP0KIM0</accession>
<dbReference type="Proteomes" id="UP001417504">
    <property type="component" value="Unassembled WGS sequence"/>
</dbReference>
<name>A0AAP0KIM0_9MAGN</name>
<proteinExistence type="predicted"/>
<comment type="caution">
    <text evidence="2">The sequence shown here is derived from an EMBL/GenBank/DDBJ whole genome shotgun (WGS) entry which is preliminary data.</text>
</comment>
<protein>
    <submittedName>
        <fullName evidence="2">Uncharacterized protein</fullName>
    </submittedName>
</protein>
<organism evidence="2 3">
    <name type="scientific">Stephania japonica</name>
    <dbReference type="NCBI Taxonomy" id="461633"/>
    <lineage>
        <taxon>Eukaryota</taxon>
        <taxon>Viridiplantae</taxon>
        <taxon>Streptophyta</taxon>
        <taxon>Embryophyta</taxon>
        <taxon>Tracheophyta</taxon>
        <taxon>Spermatophyta</taxon>
        <taxon>Magnoliopsida</taxon>
        <taxon>Ranunculales</taxon>
        <taxon>Menispermaceae</taxon>
        <taxon>Menispermoideae</taxon>
        <taxon>Cissampelideae</taxon>
        <taxon>Stephania</taxon>
    </lineage>
</organism>
<gene>
    <name evidence="2" type="ORF">Sjap_000245</name>
</gene>
<dbReference type="AlphaFoldDB" id="A0AAP0KIM0"/>
<feature type="region of interest" description="Disordered" evidence="1">
    <location>
        <begin position="1"/>
        <end position="25"/>
    </location>
</feature>
<dbReference type="EMBL" id="JBBNAE010000001">
    <property type="protein sequence ID" value="KAK9152765.1"/>
    <property type="molecule type" value="Genomic_DNA"/>
</dbReference>
<evidence type="ECO:0000313" key="3">
    <source>
        <dbReference type="Proteomes" id="UP001417504"/>
    </source>
</evidence>
<keyword evidence="3" id="KW-1185">Reference proteome</keyword>
<reference evidence="2 3" key="1">
    <citation type="submission" date="2024-01" db="EMBL/GenBank/DDBJ databases">
        <title>Genome assemblies of Stephania.</title>
        <authorList>
            <person name="Yang L."/>
        </authorList>
    </citation>
    <scope>NUCLEOTIDE SEQUENCE [LARGE SCALE GENOMIC DNA]</scope>
    <source>
        <strain evidence="2">QJT</strain>
        <tissue evidence="2">Leaf</tissue>
    </source>
</reference>
<sequence length="105" mass="11440">MSRDEPRSGGGRREGAERSSRAREFDGDCVVEADVERGSLRFILVCMSTTPQHMLPDRTWPSVTSWHVSIRRGCNAGHRADPDACPAGVGLAGSILWKSPNYGVV</sequence>